<dbReference type="EMBL" id="RJJG01000004">
    <property type="protein sequence ID" value="RNI09092.1"/>
    <property type="molecule type" value="Genomic_DNA"/>
</dbReference>
<dbReference type="EMBL" id="FNMU01000002">
    <property type="protein sequence ID" value="SDW31518.1"/>
    <property type="molecule type" value="Genomic_DNA"/>
</dbReference>
<dbReference type="Proteomes" id="UP000267921">
    <property type="component" value="Unassembled WGS sequence"/>
</dbReference>
<organism evidence="1 4">
    <name type="scientific">Methanohalophilus halophilus</name>
    <dbReference type="NCBI Taxonomy" id="2177"/>
    <lineage>
        <taxon>Archaea</taxon>
        <taxon>Methanobacteriati</taxon>
        <taxon>Methanobacteriota</taxon>
        <taxon>Stenosarchaea group</taxon>
        <taxon>Methanomicrobia</taxon>
        <taxon>Methanosarcinales</taxon>
        <taxon>Methanosarcinaceae</taxon>
        <taxon>Methanohalophilus</taxon>
    </lineage>
</organism>
<protein>
    <submittedName>
        <fullName evidence="1">Uncharacterized protein</fullName>
    </submittedName>
</protein>
<dbReference type="RefSeq" id="WP_072561998.1">
    <property type="nucleotide sequence ID" value="NZ_CP017921.1"/>
</dbReference>
<proteinExistence type="predicted"/>
<dbReference type="Proteomes" id="UP000186879">
    <property type="component" value="Chromosome"/>
</dbReference>
<sequence>MVWIKVKEGKYLASDKIRTIYKKVEGSNARFLRIYCDQTIIYTNDLHRVVKSKKIPEDVLLDPEYYKKCQDADKLIQLLLHEIEDAKKSGDLIMDLQTILKKYDYI</sequence>
<evidence type="ECO:0000313" key="4">
    <source>
        <dbReference type="Proteomes" id="UP000186879"/>
    </source>
</evidence>
<keyword evidence="4" id="KW-1185">Reference proteome</keyword>
<reference evidence="2 6" key="3">
    <citation type="submission" date="2018-10" db="EMBL/GenBank/DDBJ databases">
        <title>Cultivation of a novel Methanohalophilus strain from Kebrit Deep of the Red Sea and a genomic comparison of members of the genus Methanohalophilus.</title>
        <authorList>
            <person name="Guan Y."/>
            <person name="Ngugi D.K."/>
            <person name="Stingl U."/>
        </authorList>
    </citation>
    <scope>NUCLEOTIDE SEQUENCE [LARGE SCALE GENOMIC DNA]</scope>
    <source>
        <strain evidence="2 6">DSM 3094</strain>
    </source>
</reference>
<evidence type="ECO:0000313" key="2">
    <source>
        <dbReference type="EMBL" id="RNI09092.1"/>
    </source>
</evidence>
<name>A0A1L3Q3W2_9EURY</name>
<accession>A0A1L3Q3W2</accession>
<dbReference type="EMBL" id="CP017921">
    <property type="protein sequence ID" value="APH39576.1"/>
    <property type="molecule type" value="Genomic_DNA"/>
</dbReference>
<dbReference type="OrthoDB" id="120339at2157"/>
<evidence type="ECO:0000313" key="6">
    <source>
        <dbReference type="Proteomes" id="UP000267921"/>
    </source>
</evidence>
<evidence type="ECO:0000313" key="5">
    <source>
        <dbReference type="Proteomes" id="UP000198669"/>
    </source>
</evidence>
<reference evidence="1 4" key="1">
    <citation type="submission" date="2016-10" db="EMBL/GenBank/DDBJ databases">
        <title>Methanohalophilus halophilus.</title>
        <authorList>
            <person name="L'haridon S."/>
        </authorList>
    </citation>
    <scope>NUCLEOTIDE SEQUENCE [LARGE SCALE GENOMIC DNA]</scope>
    <source>
        <strain evidence="1 4">Z-7982</strain>
    </source>
</reference>
<dbReference type="GeneID" id="30583872"/>
<evidence type="ECO:0000313" key="1">
    <source>
        <dbReference type="EMBL" id="APH39576.1"/>
    </source>
</evidence>
<dbReference type="KEGG" id="mhaz:BHR79_08850"/>
<reference evidence="3 5" key="2">
    <citation type="submission" date="2016-10" db="EMBL/GenBank/DDBJ databases">
        <authorList>
            <person name="de Groot N.N."/>
        </authorList>
    </citation>
    <scope>NUCLEOTIDE SEQUENCE [LARGE SCALE GENOMIC DNA]</scope>
    <source>
        <strain evidence="3 5">Z-7982</strain>
    </source>
</reference>
<gene>
    <name evidence="1" type="ORF">BHR79_08850</name>
    <name evidence="2" type="ORF">EFE40_06425</name>
    <name evidence="3" type="ORF">SAMN04515625_0678</name>
</gene>
<dbReference type="AlphaFoldDB" id="A0A1L3Q3W2"/>
<dbReference type="Proteomes" id="UP000198669">
    <property type="component" value="Unassembled WGS sequence"/>
</dbReference>
<evidence type="ECO:0000313" key="3">
    <source>
        <dbReference type="EMBL" id="SDW31518.1"/>
    </source>
</evidence>